<name>A0A0F6U0H8_CITAM</name>
<evidence type="ECO:0000256" key="2">
    <source>
        <dbReference type="SAM" id="MobiDB-lite"/>
    </source>
</evidence>
<dbReference type="EMBL" id="CP011133">
    <property type="protein sequence ID" value="AKE62291.1"/>
    <property type="molecule type" value="Genomic_DNA"/>
</dbReference>
<feature type="region of interest" description="Disordered" evidence="2">
    <location>
        <begin position="307"/>
        <end position="375"/>
    </location>
</feature>
<reference evidence="4 5" key="1">
    <citation type="submission" date="2015-03" db="EMBL/GenBank/DDBJ databases">
        <title>Complete genome sequence of Citrobacter amalonaticus Y19.</title>
        <authorList>
            <person name="Park S."/>
        </authorList>
    </citation>
    <scope>NUCLEOTIDE SEQUENCE [LARGE SCALE GENOMIC DNA]</scope>
    <source>
        <strain evidence="4 5">Y19</strain>
        <plasmid evidence="5">Plasmid</plasmid>
    </source>
</reference>
<proteinExistence type="predicted"/>
<geneLocation type="plasmid" evidence="4">
    <name>unnamed</name>
</geneLocation>
<sequence>MTTKVKVKKTRAERKQHSRDMQAKHEAEKRAANERKSLKRDILATLGIPKNHGGRAALSTFITEHLLKGESLVQIVSMLTGSELMKRAQLAEIERLKKISELANQTRRNEITNRAFERLGITTRHPMGDLVLSMVRELANQNLNAGEIVERLNDNETVLESRRLHKEKRADLERQIDEGIAERKKTRVDMREVLAYMAKKNGTTYTPPADAWRSPEHTNGDSPTRHNGKIKESRLTGAESTQKENPRQYGLPNLKTSSASINKAGMSEAIKLVGGRVTEFRTYLYEHRDTELRADVLARRFMSENGQGNKIAAPEPVSEPGNTPAPAVTNPKSRKWTKEEKQEARDRALAAASLTGRPKEAETTGVTSEIARDSQPALQPAKIAFEAEQSRISTQEPLVALLAHPKREGSTTSVVTRPDQADFAAAVRRNCNDRCVITGASLRRRTEAAHLVEHSAGGLDHWSNGLLLRIDLHRLFDDNVLAICPETLTVHVDPDALAEDHDLQQYDGNPINGLRRPIDPANLVMRWERYQRRLERSKLAEGT</sequence>
<dbReference type="InterPro" id="IPR003615">
    <property type="entry name" value="HNH_nuc"/>
</dbReference>
<dbReference type="Proteomes" id="UP000034085">
    <property type="component" value="Plasmid"/>
</dbReference>
<organism evidence="4 5">
    <name type="scientific">Citrobacter amalonaticus Y19</name>
    <dbReference type="NCBI Taxonomy" id="1261127"/>
    <lineage>
        <taxon>Bacteria</taxon>
        <taxon>Pseudomonadati</taxon>
        <taxon>Pseudomonadota</taxon>
        <taxon>Gammaproteobacteria</taxon>
        <taxon>Enterobacterales</taxon>
        <taxon>Enterobacteriaceae</taxon>
        <taxon>Citrobacter</taxon>
    </lineage>
</organism>
<feature type="compositionally biased region" description="Basic and acidic residues" evidence="2">
    <location>
        <begin position="336"/>
        <end position="348"/>
    </location>
</feature>
<dbReference type="Pfam" id="PF13391">
    <property type="entry name" value="HNH_2"/>
    <property type="match status" value="1"/>
</dbReference>
<evidence type="ECO:0000313" key="5">
    <source>
        <dbReference type="Proteomes" id="UP000034085"/>
    </source>
</evidence>
<feature type="compositionally biased region" description="Basic residues" evidence="2">
    <location>
        <begin position="1"/>
        <end position="12"/>
    </location>
</feature>
<feature type="coiled-coil region" evidence="1">
    <location>
        <begin position="135"/>
        <end position="182"/>
    </location>
</feature>
<keyword evidence="1" id="KW-0175">Coiled coil</keyword>
<dbReference type="PATRIC" id="fig|1261127.3.peg.5716"/>
<accession>A0A0F6U0H8</accession>
<feature type="domain" description="HNH nuclease" evidence="3">
    <location>
        <begin position="435"/>
        <end position="483"/>
    </location>
</feature>
<dbReference type="OrthoDB" id="529575at2"/>
<evidence type="ECO:0000313" key="4">
    <source>
        <dbReference type="EMBL" id="AKE62291.1"/>
    </source>
</evidence>
<protein>
    <recommendedName>
        <fullName evidence="3">HNH nuclease domain-containing protein</fullName>
    </recommendedName>
</protein>
<gene>
    <name evidence="4" type="ORF">F384_27535</name>
</gene>
<evidence type="ECO:0000256" key="1">
    <source>
        <dbReference type="SAM" id="Coils"/>
    </source>
</evidence>
<feature type="compositionally biased region" description="Basic and acidic residues" evidence="2">
    <location>
        <begin position="13"/>
        <end position="35"/>
    </location>
</feature>
<feature type="region of interest" description="Disordered" evidence="2">
    <location>
        <begin position="204"/>
        <end position="255"/>
    </location>
</feature>
<dbReference type="KEGG" id="cama:F384_27535"/>
<feature type="region of interest" description="Disordered" evidence="2">
    <location>
        <begin position="1"/>
        <end position="35"/>
    </location>
</feature>
<dbReference type="HOGENOM" id="CLU_501266_0_0_6"/>
<keyword evidence="4" id="KW-0614">Plasmid</keyword>
<dbReference type="RefSeq" id="WP_046499378.1">
    <property type="nucleotide sequence ID" value="NZ_CP011133.1"/>
</dbReference>
<dbReference type="AlphaFoldDB" id="A0A0F6U0H8"/>
<evidence type="ECO:0000259" key="3">
    <source>
        <dbReference type="Pfam" id="PF13391"/>
    </source>
</evidence>